<evidence type="ECO:0000313" key="3">
    <source>
        <dbReference type="Proteomes" id="UP000094570"/>
    </source>
</evidence>
<dbReference type="EMBL" id="LWAF01000004">
    <property type="protein sequence ID" value="ODN30666.1"/>
    <property type="molecule type" value="Genomic_DNA"/>
</dbReference>
<feature type="transmembrane region" description="Helical" evidence="1">
    <location>
        <begin position="215"/>
        <end position="232"/>
    </location>
</feature>
<dbReference type="RefSeq" id="WP_069292843.1">
    <property type="nucleotide sequence ID" value="NZ_CP140110.1"/>
</dbReference>
<evidence type="ECO:0000256" key="1">
    <source>
        <dbReference type="SAM" id="Phobius"/>
    </source>
</evidence>
<feature type="transmembrane region" description="Helical" evidence="1">
    <location>
        <begin position="305"/>
        <end position="323"/>
    </location>
</feature>
<dbReference type="STRING" id="1008305.A4H02_03770"/>
<gene>
    <name evidence="2" type="ORF">A4H02_03770</name>
</gene>
<dbReference type="Proteomes" id="UP000094570">
    <property type="component" value="Unassembled WGS sequence"/>
</dbReference>
<accession>A0A1E3G2Z5</accession>
<evidence type="ECO:0000313" key="2">
    <source>
        <dbReference type="EMBL" id="ODN30666.1"/>
    </source>
</evidence>
<dbReference type="InterPro" id="IPR043748">
    <property type="entry name" value="DUF5693"/>
</dbReference>
<keyword evidence="1" id="KW-1133">Transmembrane helix</keyword>
<dbReference type="OrthoDB" id="3805529at2"/>
<feature type="transmembrane region" description="Helical" evidence="1">
    <location>
        <begin position="239"/>
        <end position="258"/>
    </location>
</feature>
<keyword evidence="1" id="KW-0812">Transmembrane</keyword>
<keyword evidence="1" id="KW-0472">Membrane</keyword>
<proteinExistence type="predicted"/>
<organism evidence="2 3">
    <name type="scientific">Fervidobacterium thailandense</name>
    <dbReference type="NCBI Taxonomy" id="1008305"/>
    <lineage>
        <taxon>Bacteria</taxon>
        <taxon>Thermotogati</taxon>
        <taxon>Thermotogota</taxon>
        <taxon>Thermotogae</taxon>
        <taxon>Thermotogales</taxon>
        <taxon>Fervidobacteriaceae</taxon>
        <taxon>Fervidobacterium</taxon>
    </lineage>
</organism>
<reference evidence="3" key="1">
    <citation type="submission" date="2016-04" db="EMBL/GenBank/DDBJ databases">
        <title>The genome sequence project of a novel Fervidobacterium isolate from a hot spring in Thailand.</title>
        <authorList>
            <person name="Gonzalez J.M."/>
            <person name="Cuecas A."/>
            <person name="Kanoksilapatham W."/>
        </authorList>
    </citation>
    <scope>NUCLEOTIDE SEQUENCE [LARGE SCALE GENOMIC DNA]</scope>
    <source>
        <strain evidence="3">FC2004</strain>
    </source>
</reference>
<sequence>MKFPVLARNEVYLVIVTTVFLTLSVVSVLLRVPVDKSQMAFTVLFEDDPRVFFFDGSKLSEDTKFELIVPLKDVPTDRKTVETFSNLAKDKYVGNLEFYGNPEFIRQFYESTRHAKIIKVHYVKPEELQRYNAETLFKRLWRAVVERSVEVIVLPKGELPTEAYKKLTSFFSISKQIPESSSVDFKNRLFGTLLGLYVSFHMPVAIFGFLLTRDYAIYVSLMSILGTIAIFFTTKNRFLNVAQFLTLGILTNFSLYSYPYINDIYTFRGVKVSLVALPITYAIVQLRKLLSLRGSQKETSKFLKLKIVVLLLTGVVVLAYVVLRSGNYGFVPNFEEDIRLVLENIFIVRPRTKELVFLPLLFFGAIVDDEFWSTVLTFFGTFGLVSILNSFCHIKAPIFVTVYREIVTVLIAGAVFVLLSIFRSLILVWTHKR</sequence>
<comment type="caution">
    <text evidence="2">The sequence shown here is derived from an EMBL/GenBank/DDBJ whole genome shotgun (WGS) entry which is preliminary data.</text>
</comment>
<feature type="transmembrane region" description="Helical" evidence="1">
    <location>
        <begin position="264"/>
        <end position="284"/>
    </location>
</feature>
<dbReference type="AlphaFoldDB" id="A0A1E3G2Z5"/>
<protein>
    <submittedName>
        <fullName evidence="2">Uncharacterized protein</fullName>
    </submittedName>
</protein>
<feature type="transmembrane region" description="Helical" evidence="1">
    <location>
        <begin position="189"/>
        <end position="209"/>
    </location>
</feature>
<keyword evidence="3" id="KW-1185">Reference proteome</keyword>
<feature type="transmembrane region" description="Helical" evidence="1">
    <location>
        <begin position="371"/>
        <end position="394"/>
    </location>
</feature>
<feature type="transmembrane region" description="Helical" evidence="1">
    <location>
        <begin position="406"/>
        <end position="429"/>
    </location>
</feature>
<name>A0A1E3G2Z5_9BACT</name>
<feature type="transmembrane region" description="Helical" evidence="1">
    <location>
        <begin position="12"/>
        <end position="30"/>
    </location>
</feature>
<dbReference type="Pfam" id="PF18949">
    <property type="entry name" value="DUF5693"/>
    <property type="match status" value="1"/>
</dbReference>